<dbReference type="AlphaFoldDB" id="A0AA44JEX2"/>
<dbReference type="GO" id="GO:0010181">
    <property type="term" value="F:FMN binding"/>
    <property type="evidence" value="ECO:0007669"/>
    <property type="project" value="InterPro"/>
</dbReference>
<name>A0AA44JEX2_AGRTU</name>
<proteinExistence type="predicted"/>
<protein>
    <submittedName>
        <fullName evidence="3">FMN reductase</fullName>
    </submittedName>
</protein>
<dbReference type="Gene3D" id="2.30.110.10">
    <property type="entry name" value="Electron Transport, Fmn-binding Protein, Chain A"/>
    <property type="match status" value="1"/>
</dbReference>
<dbReference type="SUPFAM" id="SSF50475">
    <property type="entry name" value="FMN-binding split barrel"/>
    <property type="match status" value="1"/>
</dbReference>
<keyword evidence="1" id="KW-0560">Oxidoreductase</keyword>
<dbReference type="EMBL" id="JAAMAY010000047">
    <property type="protein sequence ID" value="NTC32427.1"/>
    <property type="molecule type" value="Genomic_DNA"/>
</dbReference>
<dbReference type="InterPro" id="IPR012349">
    <property type="entry name" value="Split_barrel_FMN-bd"/>
</dbReference>
<dbReference type="PANTHER" id="PTHR30466">
    <property type="entry name" value="FLAVIN REDUCTASE"/>
    <property type="match status" value="1"/>
</dbReference>
<reference evidence="3" key="1">
    <citation type="journal article" date="2020" name="Science">
        <title>Unexpected conservation and global transmission of agrobacterial virulence plasmids.</title>
        <authorList>
            <person name="Weisberg A.J."/>
            <person name="Davis E.W. 2nd"/>
            <person name="Tabima J."/>
            <person name="Belcher M.S."/>
            <person name="Miller M."/>
            <person name="Kuo C.H."/>
            <person name="Loper J.E."/>
            <person name="Grunwald N.J."/>
            <person name="Putnam M.L."/>
            <person name="Chang J.H."/>
        </authorList>
    </citation>
    <scope>NUCLEOTIDE SEQUENCE</scope>
    <source>
        <strain evidence="3">17-1853-1a</strain>
    </source>
</reference>
<dbReference type="GO" id="GO:0042602">
    <property type="term" value="F:riboflavin reductase (NADPH) activity"/>
    <property type="evidence" value="ECO:0007669"/>
    <property type="project" value="TreeGrafter"/>
</dbReference>
<dbReference type="Pfam" id="PF01613">
    <property type="entry name" value="Flavin_Reduct"/>
    <property type="match status" value="1"/>
</dbReference>
<dbReference type="InterPro" id="IPR050268">
    <property type="entry name" value="NADH-dep_flavin_reductase"/>
</dbReference>
<gene>
    <name evidence="3" type="ORF">G6M46_30235</name>
</gene>
<evidence type="ECO:0000256" key="1">
    <source>
        <dbReference type="ARBA" id="ARBA00023002"/>
    </source>
</evidence>
<dbReference type="PANTHER" id="PTHR30466:SF1">
    <property type="entry name" value="FMN REDUCTASE (NADH) RUTF"/>
    <property type="match status" value="1"/>
</dbReference>
<accession>A0AA44JEX2</accession>
<sequence>MSRIGAAVNIVTTDGKGGRTGFAATAVCSVTDNPPTLLICLNKSASVHQAVTQNKVLCVNTLEAGHEELSRRFGGKTAQDERFAGATWRQTGSGALALEDALVSVDCKIEDVVERGSHDVLFCRVLDVKIRDGGKALIYLNRNYHHV</sequence>
<evidence type="ECO:0000313" key="3">
    <source>
        <dbReference type="EMBL" id="NTC32427.1"/>
    </source>
</evidence>
<dbReference type="GO" id="GO:0006208">
    <property type="term" value="P:pyrimidine nucleobase catabolic process"/>
    <property type="evidence" value="ECO:0007669"/>
    <property type="project" value="TreeGrafter"/>
</dbReference>
<evidence type="ECO:0000259" key="2">
    <source>
        <dbReference type="SMART" id="SM00903"/>
    </source>
</evidence>
<organism evidence="3 4">
    <name type="scientific">Agrobacterium tumefaciens</name>
    <dbReference type="NCBI Taxonomy" id="358"/>
    <lineage>
        <taxon>Bacteria</taxon>
        <taxon>Pseudomonadati</taxon>
        <taxon>Pseudomonadota</taxon>
        <taxon>Alphaproteobacteria</taxon>
        <taxon>Hyphomicrobiales</taxon>
        <taxon>Rhizobiaceae</taxon>
        <taxon>Rhizobium/Agrobacterium group</taxon>
        <taxon>Agrobacterium</taxon>
        <taxon>Agrobacterium tumefaciens complex</taxon>
    </lineage>
</organism>
<feature type="domain" description="Flavin reductase like" evidence="2">
    <location>
        <begin position="1"/>
        <end position="146"/>
    </location>
</feature>
<dbReference type="InterPro" id="IPR002563">
    <property type="entry name" value="Flavin_Rdtase-like_dom"/>
</dbReference>
<comment type="caution">
    <text evidence="3">The sequence shown here is derived from an EMBL/GenBank/DDBJ whole genome shotgun (WGS) entry which is preliminary data.</text>
</comment>
<dbReference type="Proteomes" id="UP000702952">
    <property type="component" value="Unassembled WGS sequence"/>
</dbReference>
<dbReference type="SMART" id="SM00903">
    <property type="entry name" value="Flavin_Reduct"/>
    <property type="match status" value="1"/>
</dbReference>
<evidence type="ECO:0000313" key="4">
    <source>
        <dbReference type="Proteomes" id="UP000702952"/>
    </source>
</evidence>